<feature type="compositionally biased region" description="Low complexity" evidence="1">
    <location>
        <begin position="1"/>
        <end position="14"/>
    </location>
</feature>
<evidence type="ECO:0000313" key="2">
    <source>
        <dbReference type="EMBL" id="CFE38985.1"/>
    </source>
</evidence>
<dbReference type="EMBL" id="CFOE01000134">
    <property type="protein sequence ID" value="CFE38985.1"/>
    <property type="molecule type" value="Genomic_DNA"/>
</dbReference>
<gene>
    <name evidence="4" type="ORF">ERS007661_03971</name>
    <name evidence="5" type="ORF">ERS007679_01360</name>
    <name evidence="2" type="ORF">ERS007681_01356</name>
    <name evidence="3" type="ORF">ERS007688_04373</name>
</gene>
<evidence type="ECO:0000313" key="4">
    <source>
        <dbReference type="EMBL" id="CNW43866.1"/>
    </source>
</evidence>
<reference evidence="6 7" key="1">
    <citation type="submission" date="2015-03" db="EMBL/GenBank/DDBJ databases">
        <authorList>
            <consortium name="Pathogen Informatics"/>
        </authorList>
    </citation>
    <scope>NUCLEOTIDE SEQUENCE [LARGE SCALE GENOMIC DNA]</scope>
    <source>
        <strain evidence="4 6">D00501624</strain>
        <strain evidence="5 7">G09801536</strain>
        <strain evidence="2 9">G09901357</strain>
        <strain evidence="3 8">H09601792</strain>
    </source>
</reference>
<dbReference type="Proteomes" id="UP000045842">
    <property type="component" value="Unassembled WGS sequence"/>
</dbReference>
<name>A0A655FXN2_MYCTX</name>
<evidence type="ECO:0000313" key="5">
    <source>
        <dbReference type="EMBL" id="COV22645.1"/>
    </source>
</evidence>
<evidence type="ECO:0000256" key="1">
    <source>
        <dbReference type="SAM" id="MobiDB-lite"/>
    </source>
</evidence>
<protein>
    <submittedName>
        <fullName evidence="4">Uncharacterized protein</fullName>
    </submittedName>
</protein>
<evidence type="ECO:0000313" key="7">
    <source>
        <dbReference type="Proteomes" id="UP000045842"/>
    </source>
</evidence>
<evidence type="ECO:0000313" key="8">
    <source>
        <dbReference type="Proteomes" id="UP000046947"/>
    </source>
</evidence>
<dbReference type="EMBL" id="CQQC01002026">
    <property type="protein sequence ID" value="CNW43866.1"/>
    <property type="molecule type" value="Genomic_DNA"/>
</dbReference>
<evidence type="ECO:0000313" key="9">
    <source>
        <dbReference type="Proteomes" id="UP000048289"/>
    </source>
</evidence>
<organism evidence="4 6">
    <name type="scientific">Mycobacterium tuberculosis</name>
    <dbReference type="NCBI Taxonomy" id="1773"/>
    <lineage>
        <taxon>Bacteria</taxon>
        <taxon>Bacillati</taxon>
        <taxon>Actinomycetota</taxon>
        <taxon>Actinomycetes</taxon>
        <taxon>Mycobacteriales</taxon>
        <taxon>Mycobacteriaceae</taxon>
        <taxon>Mycobacterium</taxon>
        <taxon>Mycobacterium tuberculosis complex</taxon>
    </lineage>
</organism>
<dbReference type="Proteomes" id="UP000048289">
    <property type="component" value="Unassembled WGS sequence"/>
</dbReference>
<evidence type="ECO:0000313" key="3">
    <source>
        <dbReference type="EMBL" id="CFE82580.1"/>
    </source>
</evidence>
<proteinExistence type="predicted"/>
<evidence type="ECO:0000313" key="6">
    <source>
        <dbReference type="Proteomes" id="UP000039217"/>
    </source>
</evidence>
<accession>A0A655FXN2</accession>
<dbReference type="EMBL" id="CSAD01000143">
    <property type="protein sequence ID" value="COV22645.1"/>
    <property type="molecule type" value="Genomic_DNA"/>
</dbReference>
<dbReference type="EMBL" id="CFOH01001271">
    <property type="protein sequence ID" value="CFE82580.1"/>
    <property type="molecule type" value="Genomic_DNA"/>
</dbReference>
<dbReference type="Proteomes" id="UP000046947">
    <property type="component" value="Unassembled WGS sequence"/>
</dbReference>
<dbReference type="Proteomes" id="UP000039217">
    <property type="component" value="Unassembled WGS sequence"/>
</dbReference>
<feature type="region of interest" description="Disordered" evidence="1">
    <location>
        <begin position="1"/>
        <end position="55"/>
    </location>
</feature>
<sequence length="99" mass="10222">MHSRTVSSARTASTIGRYPGSKAISEHVVRPARLSRAHSARSMAPKLLGSATPAKSGRIAPISSAVPSSSPLPSRPYFAPLGSAVSRVSPLSQAACELK</sequence>
<dbReference type="AlphaFoldDB" id="A0A655FXN2"/>